<comment type="catalytic activity">
    <reaction evidence="4">
        <text>chorismate + L-glutamine = anthranilate + pyruvate + L-glutamate + H(+)</text>
        <dbReference type="Rhea" id="RHEA:21732"/>
        <dbReference type="ChEBI" id="CHEBI:15361"/>
        <dbReference type="ChEBI" id="CHEBI:15378"/>
        <dbReference type="ChEBI" id="CHEBI:16567"/>
        <dbReference type="ChEBI" id="CHEBI:29748"/>
        <dbReference type="ChEBI" id="CHEBI:29985"/>
        <dbReference type="ChEBI" id="CHEBI:58359"/>
        <dbReference type="EC" id="4.1.3.27"/>
    </reaction>
</comment>
<evidence type="ECO:0000256" key="3">
    <source>
        <dbReference type="ARBA" id="ARBA00023239"/>
    </source>
</evidence>
<proteinExistence type="predicted"/>
<dbReference type="GO" id="GO:0004049">
    <property type="term" value="F:anthranilate synthase activity"/>
    <property type="evidence" value="ECO:0007669"/>
    <property type="project" value="UniProtKB-EC"/>
</dbReference>
<dbReference type="KEGG" id="mste:MSTE_00260"/>
<dbReference type="EMBL" id="AP018165">
    <property type="protein sequence ID" value="BAX95605.1"/>
    <property type="molecule type" value="Genomic_DNA"/>
</dbReference>
<feature type="transmembrane region" description="Helical" evidence="5">
    <location>
        <begin position="90"/>
        <end position="113"/>
    </location>
</feature>
<keyword evidence="5" id="KW-0812">Transmembrane</keyword>
<dbReference type="Proteomes" id="UP000217954">
    <property type="component" value="Chromosome"/>
</dbReference>
<dbReference type="InterPro" id="IPR005801">
    <property type="entry name" value="ADC_synthase"/>
</dbReference>
<evidence type="ECO:0000313" key="9">
    <source>
        <dbReference type="Proteomes" id="UP000217954"/>
    </source>
</evidence>
<name>A0A1Z4ERN1_9MYCO</name>
<accession>A0A1Z4ERN1</accession>
<dbReference type="InterPro" id="IPR029058">
    <property type="entry name" value="AB_hydrolase_fold"/>
</dbReference>
<reference evidence="8 9" key="2">
    <citation type="journal article" date="2017" name="Int. J. Syst. Evol. Microbiol.">
        <title>Mycobacterium stephanolepidis sp. nov., a rapidly growing species related to Mycobacterium chelonae, isolated from marine teleost fish, Stephanolepis cirrhifer.</title>
        <authorList>
            <person name="Fukano H."/>
            <person name="Wada S."/>
            <person name="Kurata O."/>
            <person name="Katayama K."/>
            <person name="Fujiwara N."/>
            <person name="Hoshino Y."/>
        </authorList>
    </citation>
    <scope>NUCLEOTIDE SEQUENCE [LARGE SCALE GENOMIC DNA]</scope>
    <source>
        <strain evidence="8 9">NJB0901</strain>
    </source>
</reference>
<evidence type="ECO:0000259" key="6">
    <source>
        <dbReference type="Pfam" id="PF00117"/>
    </source>
</evidence>
<dbReference type="PANTHER" id="PTHR11236:SF49">
    <property type="entry name" value="ANTHRANILATE SYNTHASE COMPONENT 1"/>
    <property type="match status" value="1"/>
</dbReference>
<dbReference type="InterPro" id="IPR019999">
    <property type="entry name" value="Anth_synth_I-like"/>
</dbReference>
<protein>
    <recommendedName>
        <fullName evidence="1">anthranilate synthase</fullName>
        <ecNumber evidence="1">4.1.3.27</ecNumber>
    </recommendedName>
</protein>
<keyword evidence="9" id="KW-1185">Reference proteome</keyword>
<sequence>MPPSGTWVLAELPDYARNNPLYAGPSLIHGWLPVAIQVVAALALVVGLYRRPRSWLRVWVPSAAVSGAGAGALAYWYITSQGMADNPPPLMLWIWIGFAAVALVVAIVGWVGARWLRRGVMVLAAPLCLLAALTVLNQWIDYYDTLRLAWAAVTAGPLPGETDMAAVQDLKGKGPTATGHVVPVDIPADVAGFQHRTEYVYLPPAWFARPTPPKLPVVVMISGAWSTPADWVRQGNAVGAMDRFAQSHDGHRGHDLLALVPYRQIAERGFVAPDDGAPLLALAVEQQESAPLSEVLDRIPEYPVVVGHSDFDIDDEEYARLASGIISEEIGQGAGANFVLKRNLLVQLHDYSINTALTLFRRLLEREKGAYWTFLVSTGEQVFIGATPERHISVQDSLAVMNPISGTYRYGANGPNLDAVMEFLADTKESDELYMVVDEELKMMARICPDGGQVQGPYLKEMARLAHTEYLISGVTDRDPREILAETMFAPTVTGSPLENACRVIQRYEPKGRRYYSGVAALVSTDTAGVRQLDSAILIRTAEIAPDGALTAGTGATIVRHSNPASEAAETRSKAAGLLSALTTRRELRSHPRVTEALASRNTGIGTFWLGHGSGENAASLVGRTALVVDAEDTFTSMIGLQLRALGLRVDIRRFDEDIQPGAHDILVLGPGPGDPTAIDVPKIATLTALTKTALTQRIPFLSICLSHQVLCRQLGLPVRRRDQPNQGVQRQIDLFGTERHVGFYNTFAAVTSGEWVDTPAGRVQISADAVTGEVHAVRAKRFASIQFHAESILTRDGVGIFGELLTPLATGVPVLA</sequence>
<gene>
    <name evidence="8" type="ORF">MSTE_00260</name>
</gene>
<evidence type="ECO:0000256" key="4">
    <source>
        <dbReference type="ARBA" id="ARBA00047683"/>
    </source>
</evidence>
<dbReference type="InterPro" id="IPR017926">
    <property type="entry name" value="GATASE"/>
</dbReference>
<evidence type="ECO:0000259" key="7">
    <source>
        <dbReference type="Pfam" id="PF00425"/>
    </source>
</evidence>
<dbReference type="Gene3D" id="3.40.50.880">
    <property type="match status" value="1"/>
</dbReference>
<evidence type="ECO:0000256" key="1">
    <source>
        <dbReference type="ARBA" id="ARBA00012266"/>
    </source>
</evidence>
<dbReference type="Pfam" id="PF00117">
    <property type="entry name" value="GATase"/>
    <property type="match status" value="1"/>
</dbReference>
<organism evidence="8 9">
    <name type="scientific">[Mycobacterium] stephanolepidis</name>
    <dbReference type="NCBI Taxonomy" id="1520670"/>
    <lineage>
        <taxon>Bacteria</taxon>
        <taxon>Bacillati</taxon>
        <taxon>Actinomycetota</taxon>
        <taxon>Actinomycetes</taxon>
        <taxon>Mycobacteriales</taxon>
        <taxon>Mycobacteriaceae</taxon>
        <taxon>Mycobacteroides</taxon>
    </lineage>
</organism>
<dbReference type="AlphaFoldDB" id="A0A1Z4ERN1"/>
<dbReference type="PROSITE" id="PS51273">
    <property type="entry name" value="GATASE_TYPE_1"/>
    <property type="match status" value="1"/>
</dbReference>
<feature type="transmembrane region" description="Helical" evidence="5">
    <location>
        <begin position="56"/>
        <end position="78"/>
    </location>
</feature>
<keyword evidence="2" id="KW-0315">Glutamine amidotransferase</keyword>
<keyword evidence="5" id="KW-1133">Transmembrane helix</keyword>
<dbReference type="InterPro" id="IPR006221">
    <property type="entry name" value="TrpG/PapA_dom"/>
</dbReference>
<reference evidence="9" key="1">
    <citation type="journal article" date="2017" name="Genome Announc.">
        <title>Complete Genome Sequence of Mycobacterium stephanolepidis.</title>
        <authorList>
            <person name="Fukano H."/>
            <person name="Yoshida M."/>
            <person name="Katayama Y."/>
            <person name="Omatsu T."/>
            <person name="Mizutani T."/>
            <person name="Kurata O."/>
            <person name="Wada S."/>
            <person name="Hoshino Y."/>
        </authorList>
    </citation>
    <scope>NUCLEOTIDE SEQUENCE [LARGE SCALE GENOMIC DNA]</scope>
    <source>
        <strain evidence="9">NJB0901</strain>
    </source>
</reference>
<dbReference type="PRINTS" id="PR00096">
    <property type="entry name" value="GATASE"/>
</dbReference>
<evidence type="ECO:0000256" key="2">
    <source>
        <dbReference type="ARBA" id="ARBA00022962"/>
    </source>
</evidence>
<dbReference type="SUPFAM" id="SSF52317">
    <property type="entry name" value="Class I glutamine amidotransferase-like"/>
    <property type="match status" value="1"/>
</dbReference>
<dbReference type="EC" id="4.1.3.27" evidence="1"/>
<feature type="transmembrane region" description="Helical" evidence="5">
    <location>
        <begin position="28"/>
        <end position="49"/>
    </location>
</feature>
<dbReference type="Pfam" id="PF00425">
    <property type="entry name" value="Chorismate_bind"/>
    <property type="match status" value="1"/>
</dbReference>
<evidence type="ECO:0000313" key="8">
    <source>
        <dbReference type="EMBL" id="BAX95605.1"/>
    </source>
</evidence>
<evidence type="ECO:0000256" key="5">
    <source>
        <dbReference type="SAM" id="Phobius"/>
    </source>
</evidence>
<keyword evidence="3" id="KW-0456">Lyase</keyword>
<dbReference type="Gene3D" id="3.60.120.10">
    <property type="entry name" value="Anthranilate synthase"/>
    <property type="match status" value="1"/>
</dbReference>
<dbReference type="CDD" id="cd01743">
    <property type="entry name" value="GATase1_Anthranilate_Synthase"/>
    <property type="match status" value="1"/>
</dbReference>
<dbReference type="GO" id="GO:0000162">
    <property type="term" value="P:L-tryptophan biosynthetic process"/>
    <property type="evidence" value="ECO:0007669"/>
    <property type="project" value="TreeGrafter"/>
</dbReference>
<dbReference type="InterPro" id="IPR015890">
    <property type="entry name" value="Chorismate_C"/>
</dbReference>
<dbReference type="InterPro" id="IPR029062">
    <property type="entry name" value="Class_I_gatase-like"/>
</dbReference>
<feature type="transmembrane region" description="Helical" evidence="5">
    <location>
        <begin position="120"/>
        <end position="140"/>
    </location>
</feature>
<feature type="domain" description="Glutamine amidotransferase" evidence="6">
    <location>
        <begin position="627"/>
        <end position="801"/>
    </location>
</feature>
<dbReference type="SUPFAM" id="SSF56322">
    <property type="entry name" value="ADC synthase"/>
    <property type="match status" value="1"/>
</dbReference>
<dbReference type="SUPFAM" id="SSF53474">
    <property type="entry name" value="alpha/beta-Hydrolases"/>
    <property type="match status" value="1"/>
</dbReference>
<dbReference type="PANTHER" id="PTHR11236">
    <property type="entry name" value="AMINOBENZOATE/ANTHRANILATE SYNTHASE"/>
    <property type="match status" value="1"/>
</dbReference>
<feature type="domain" description="Chorismate-utilising enzyme C-terminal" evidence="7">
    <location>
        <begin position="326"/>
        <end position="574"/>
    </location>
</feature>
<keyword evidence="5" id="KW-0472">Membrane</keyword>
<dbReference type="PRINTS" id="PR00097">
    <property type="entry name" value="ANTSNTHASEII"/>
</dbReference>